<evidence type="ECO:0000259" key="1">
    <source>
        <dbReference type="Pfam" id="PF12697"/>
    </source>
</evidence>
<organism evidence="2 3">
    <name type="scientific">Sphaerotilus microaerophilus</name>
    <dbReference type="NCBI Taxonomy" id="2914710"/>
    <lineage>
        <taxon>Bacteria</taxon>
        <taxon>Pseudomonadati</taxon>
        <taxon>Pseudomonadota</taxon>
        <taxon>Betaproteobacteria</taxon>
        <taxon>Burkholderiales</taxon>
        <taxon>Sphaerotilaceae</taxon>
        <taxon>Sphaerotilus</taxon>
    </lineage>
</organism>
<keyword evidence="3" id="KW-1185">Reference proteome</keyword>
<dbReference type="InterPro" id="IPR029058">
    <property type="entry name" value="AB_hydrolase_fold"/>
</dbReference>
<evidence type="ECO:0000313" key="2">
    <source>
        <dbReference type="EMBL" id="BDI04613.1"/>
    </source>
</evidence>
<dbReference type="Gene3D" id="3.40.50.1820">
    <property type="entry name" value="alpha/beta hydrolase"/>
    <property type="match status" value="1"/>
</dbReference>
<name>A0ABN6PI52_9BURK</name>
<keyword evidence="2" id="KW-0378">Hydrolase</keyword>
<dbReference type="InterPro" id="IPR000073">
    <property type="entry name" value="AB_hydrolase_1"/>
</dbReference>
<reference evidence="2" key="1">
    <citation type="submission" date="2022-04" db="EMBL/GenBank/DDBJ databases">
        <title>Whole genome sequence of Sphaerotilus sp. FB-5.</title>
        <authorList>
            <person name="Takeda M."/>
            <person name="Narihara S."/>
            <person name="Akimoto M."/>
            <person name="Akimoto R."/>
            <person name="Nishiyashiki S."/>
            <person name="Murakami T."/>
        </authorList>
    </citation>
    <scope>NUCLEOTIDE SEQUENCE</scope>
    <source>
        <strain evidence="2">FB-5</strain>
    </source>
</reference>
<dbReference type="PANTHER" id="PTHR43798:SF33">
    <property type="entry name" value="HYDROLASE, PUTATIVE (AFU_ORTHOLOGUE AFUA_2G14860)-RELATED"/>
    <property type="match status" value="1"/>
</dbReference>
<dbReference type="EMBL" id="AP025730">
    <property type="protein sequence ID" value="BDI04613.1"/>
    <property type="molecule type" value="Genomic_DNA"/>
</dbReference>
<dbReference type="GO" id="GO:0016787">
    <property type="term" value="F:hydrolase activity"/>
    <property type="evidence" value="ECO:0007669"/>
    <property type="project" value="UniProtKB-KW"/>
</dbReference>
<proteinExistence type="predicted"/>
<sequence>MNIQRPDLPTVYAYTGGRAPQPDLPWLVFVHGALNDHCVWTYPARWFAHHGWNVLALDLPGHGRSPGPVLPDVEACATWLRRLLADQGIASASIVGHSMGSLIGLEAAALAAASSTAPRIDRLVMVGTSVPMPVSDALLATSATDPLKAIDMVVAFAHARLAGEPGNPGPGTWHQGASRQLSRRILERAAGVAGCEHNLFHHDFSLCNRYARGLEAADAVAAAGRTRSHLLLARRDRMTLPKAAAEVGRRLGAHTHLLDLPGHDLMQEDPEGLLRALREALG</sequence>
<evidence type="ECO:0000313" key="3">
    <source>
        <dbReference type="Proteomes" id="UP001057498"/>
    </source>
</evidence>
<dbReference type="RefSeq" id="WP_251972721.1">
    <property type="nucleotide sequence ID" value="NZ_AP025730.1"/>
</dbReference>
<dbReference type="SUPFAM" id="SSF53474">
    <property type="entry name" value="alpha/beta-Hydrolases"/>
    <property type="match status" value="1"/>
</dbReference>
<dbReference type="Proteomes" id="UP001057498">
    <property type="component" value="Chromosome"/>
</dbReference>
<feature type="domain" description="AB hydrolase-1" evidence="1">
    <location>
        <begin position="27"/>
        <end position="275"/>
    </location>
</feature>
<dbReference type="InterPro" id="IPR050266">
    <property type="entry name" value="AB_hydrolase_sf"/>
</dbReference>
<dbReference type="PANTHER" id="PTHR43798">
    <property type="entry name" value="MONOACYLGLYCEROL LIPASE"/>
    <property type="match status" value="1"/>
</dbReference>
<dbReference type="Pfam" id="PF12697">
    <property type="entry name" value="Abhydrolase_6"/>
    <property type="match status" value="1"/>
</dbReference>
<gene>
    <name evidence="2" type="ORF">CATMQ487_15830</name>
</gene>
<protein>
    <submittedName>
        <fullName evidence="2">Alpha/beta hydrolase</fullName>
    </submittedName>
</protein>
<accession>A0ABN6PI52</accession>